<dbReference type="SUPFAM" id="SSF53822">
    <property type="entry name" value="Periplasmic binding protein-like I"/>
    <property type="match status" value="1"/>
</dbReference>
<evidence type="ECO:0000313" key="10">
    <source>
        <dbReference type="Proteomes" id="UP000030351"/>
    </source>
</evidence>
<keyword evidence="3" id="KW-1003">Cell membrane</keyword>
<dbReference type="CDD" id="cd06304">
    <property type="entry name" value="PBP1_BmpA_Med_PnrA-like"/>
    <property type="match status" value="1"/>
</dbReference>
<keyword evidence="4 7" id="KW-0732">Signal</keyword>
<dbReference type="AlphaFoldDB" id="A0A0A4A8Z7"/>
<dbReference type="InterPro" id="IPR050957">
    <property type="entry name" value="BMP_lipoprotein"/>
</dbReference>
<comment type="caution">
    <text evidence="9">The sequence shown here is derived from an EMBL/GenBank/DDBJ whole genome shotgun (WGS) entry which is preliminary data.</text>
</comment>
<sequence>MNMKMMLAAAVSAAIGFASVAHAEESKPRVAALFTQTVTQGSWDMAGYGAFKAMATKEGFTPSYLEHTTYESAPSVLRQLASDGVKLIIAHSSGYSAAIKEVAPSFPDTQFVLYSYEGSTANLPNYSAWSVDWDEYGFVLGVLAATASKTGHIAVISGEPIPSAERTVQFIKKGAAYANPKIVVDSAYVGSFTDVARAKEIATGAIARGADFVIPAADTADAGIQQAADEEGVLTIGSYTDQSASFPNSVMTSTVMNFDKSYADIGKHFADHQLGNRIITENLSTNGWTLKTPFAHVGKDVQDKVFKVVDELKAGKIKIED</sequence>
<evidence type="ECO:0000256" key="2">
    <source>
        <dbReference type="ARBA" id="ARBA00008610"/>
    </source>
</evidence>
<keyword evidence="5" id="KW-0472">Membrane</keyword>
<dbReference type="PANTHER" id="PTHR34296">
    <property type="entry name" value="TRANSCRIPTIONAL ACTIVATOR PROTEIN MED"/>
    <property type="match status" value="1"/>
</dbReference>
<comment type="similarity">
    <text evidence="2">Belongs to the BMP lipoprotein family.</text>
</comment>
<feature type="domain" description="ABC transporter substrate-binding protein PnrA-like" evidence="8">
    <location>
        <begin position="28"/>
        <end position="317"/>
    </location>
</feature>
<dbReference type="InterPro" id="IPR003760">
    <property type="entry name" value="PnrA-like"/>
</dbReference>
<protein>
    <submittedName>
        <fullName evidence="9">Membrane protein</fullName>
    </submittedName>
</protein>
<dbReference type="InterPro" id="IPR028082">
    <property type="entry name" value="Peripla_BP_I"/>
</dbReference>
<accession>A0A0A4A8Z7</accession>
<dbReference type="Gene3D" id="3.40.50.2300">
    <property type="match status" value="2"/>
</dbReference>
<dbReference type="Pfam" id="PF02608">
    <property type="entry name" value="Bmp"/>
    <property type="match status" value="1"/>
</dbReference>
<name>A0A0A4A8Z7_9GAMM</name>
<dbReference type="PANTHER" id="PTHR34296:SF2">
    <property type="entry name" value="ABC TRANSPORTER GUANOSINE-BINDING PROTEIN NUPN"/>
    <property type="match status" value="1"/>
</dbReference>
<evidence type="ECO:0000256" key="4">
    <source>
        <dbReference type="ARBA" id="ARBA00022729"/>
    </source>
</evidence>
<gene>
    <name evidence="9" type="ORF">NG99_09095</name>
</gene>
<comment type="subcellular location">
    <subcellularLocation>
        <location evidence="1">Cell membrane</location>
        <topology evidence="1">Lipid-anchor</topology>
    </subcellularLocation>
</comment>
<dbReference type="OrthoDB" id="9784230at2"/>
<evidence type="ECO:0000256" key="1">
    <source>
        <dbReference type="ARBA" id="ARBA00004193"/>
    </source>
</evidence>
<feature type="signal peptide" evidence="7">
    <location>
        <begin position="1"/>
        <end position="23"/>
    </location>
</feature>
<evidence type="ECO:0000313" key="9">
    <source>
        <dbReference type="EMBL" id="KGT94303.1"/>
    </source>
</evidence>
<dbReference type="STRING" id="371042.NG99_09095"/>
<evidence type="ECO:0000256" key="3">
    <source>
        <dbReference type="ARBA" id="ARBA00022475"/>
    </source>
</evidence>
<evidence type="ECO:0000256" key="6">
    <source>
        <dbReference type="ARBA" id="ARBA00023288"/>
    </source>
</evidence>
<dbReference type="GO" id="GO:0005886">
    <property type="term" value="C:plasma membrane"/>
    <property type="evidence" value="ECO:0007669"/>
    <property type="project" value="UniProtKB-SubCell"/>
</dbReference>
<dbReference type="Proteomes" id="UP000030351">
    <property type="component" value="Unassembled WGS sequence"/>
</dbReference>
<feature type="chain" id="PRO_5002018893" evidence="7">
    <location>
        <begin position="24"/>
        <end position="321"/>
    </location>
</feature>
<evidence type="ECO:0000256" key="5">
    <source>
        <dbReference type="ARBA" id="ARBA00023136"/>
    </source>
</evidence>
<dbReference type="RefSeq" id="WP_034891228.1">
    <property type="nucleotide sequence ID" value="NZ_JRUQ01000028.1"/>
</dbReference>
<proteinExistence type="inferred from homology"/>
<reference evidence="9 10" key="1">
    <citation type="submission" date="2014-10" db="EMBL/GenBank/DDBJ databases">
        <title>Genome sequence of Erwinia typographi M043b.</title>
        <authorList>
            <person name="Chan K.-G."/>
            <person name="Tan W.-S."/>
        </authorList>
    </citation>
    <scope>NUCLEOTIDE SEQUENCE [LARGE SCALE GENOMIC DNA]</scope>
    <source>
        <strain evidence="9 10">M043b</strain>
    </source>
</reference>
<dbReference type="eggNOG" id="COG1744">
    <property type="taxonomic scope" value="Bacteria"/>
</dbReference>
<dbReference type="EMBL" id="JRUQ01000028">
    <property type="protein sequence ID" value="KGT94303.1"/>
    <property type="molecule type" value="Genomic_DNA"/>
</dbReference>
<evidence type="ECO:0000259" key="8">
    <source>
        <dbReference type="Pfam" id="PF02608"/>
    </source>
</evidence>
<organism evidence="9 10">
    <name type="scientific">Erwinia typographi</name>
    <dbReference type="NCBI Taxonomy" id="371042"/>
    <lineage>
        <taxon>Bacteria</taxon>
        <taxon>Pseudomonadati</taxon>
        <taxon>Pseudomonadota</taxon>
        <taxon>Gammaproteobacteria</taxon>
        <taxon>Enterobacterales</taxon>
        <taxon>Erwiniaceae</taxon>
        <taxon>Erwinia</taxon>
    </lineage>
</organism>
<keyword evidence="6" id="KW-0449">Lipoprotein</keyword>
<keyword evidence="10" id="KW-1185">Reference proteome</keyword>
<evidence type="ECO:0000256" key="7">
    <source>
        <dbReference type="SAM" id="SignalP"/>
    </source>
</evidence>